<evidence type="ECO:0000256" key="6">
    <source>
        <dbReference type="ARBA" id="ARBA00049442"/>
    </source>
</evidence>
<dbReference type="Pfam" id="PF01488">
    <property type="entry name" value="Shikimate_DH"/>
    <property type="match status" value="1"/>
</dbReference>
<sequence length="242" mass="25590">MAPAMMNQLFVERGVDAVLIPVEVSARSLAAVVNGLKQINNLDGLLVTVPHKRSVHDQADMLSGTARLAGAVNAMRREADGTWFGDNFDGEGFVRGLERADRSIAGKRFTVVGAGGAGVSIAAAILRAQAASVTIVDIDRASAEALASRLGERWPGLAQVADVPDAASDVVVNATPLGLGGNDPLPFELNDLRSECLVADIIMKPAETRLLREAAAQGFATHPGLPMLSEQIPLYREFFRIP</sequence>
<dbReference type="Pfam" id="PF08501">
    <property type="entry name" value="Shikimate_dh_N"/>
    <property type="match status" value="1"/>
</dbReference>
<dbReference type="InterPro" id="IPR046346">
    <property type="entry name" value="Aminoacid_DH-like_N_sf"/>
</dbReference>
<feature type="domain" description="Shikimate dehydrogenase substrate binding N-terminal" evidence="8">
    <location>
        <begin position="2"/>
        <end position="74"/>
    </location>
</feature>
<accession>A0ABY0P7G9</accession>
<dbReference type="InterPro" id="IPR013708">
    <property type="entry name" value="Shikimate_DH-bd_N"/>
</dbReference>
<gene>
    <name evidence="9" type="ORF">SAMN05421844_1076</name>
</gene>
<dbReference type="Proteomes" id="UP000199468">
    <property type="component" value="Unassembled WGS sequence"/>
</dbReference>
<evidence type="ECO:0000259" key="7">
    <source>
        <dbReference type="Pfam" id="PF01488"/>
    </source>
</evidence>
<keyword evidence="3" id="KW-0521">NADP</keyword>
<dbReference type="Gene3D" id="3.40.50.10860">
    <property type="entry name" value="Leucine Dehydrogenase, chain A, domain 1"/>
    <property type="match status" value="1"/>
</dbReference>
<evidence type="ECO:0000256" key="5">
    <source>
        <dbReference type="ARBA" id="ARBA00023141"/>
    </source>
</evidence>
<dbReference type="SUPFAM" id="SSF53223">
    <property type="entry name" value="Aminoacid dehydrogenase-like, N-terminal domain"/>
    <property type="match status" value="1"/>
</dbReference>
<comment type="pathway">
    <text evidence="1">Metabolic intermediate biosynthesis; chorismate biosynthesis; chorismate from D-erythrose 4-phosphate and phosphoenolpyruvate: step 4/7.</text>
</comment>
<name>A0ABY0P7G9_9HYPH</name>
<proteinExistence type="predicted"/>
<keyword evidence="5" id="KW-0028">Amino-acid biosynthesis</keyword>
<evidence type="ECO:0000256" key="2">
    <source>
        <dbReference type="ARBA" id="ARBA00012962"/>
    </source>
</evidence>
<feature type="domain" description="Quinate/shikimate 5-dehydrogenase/glutamyl-tRNA reductase" evidence="7">
    <location>
        <begin position="103"/>
        <end position="175"/>
    </location>
</feature>
<dbReference type="EC" id="1.1.1.25" evidence="2"/>
<keyword evidence="4" id="KW-0560">Oxidoreductase</keyword>
<keyword evidence="10" id="KW-1185">Reference proteome</keyword>
<evidence type="ECO:0000256" key="1">
    <source>
        <dbReference type="ARBA" id="ARBA00004871"/>
    </source>
</evidence>
<evidence type="ECO:0000313" key="10">
    <source>
        <dbReference type="Proteomes" id="UP000199468"/>
    </source>
</evidence>
<keyword evidence="5" id="KW-0057">Aromatic amino acid biosynthesis</keyword>
<comment type="caution">
    <text evidence="9">The sequence shown here is derived from an EMBL/GenBank/DDBJ whole genome shotgun (WGS) entry which is preliminary data.</text>
</comment>
<dbReference type="InterPro" id="IPR006151">
    <property type="entry name" value="Shikm_DH/Glu-tRNA_Rdtase"/>
</dbReference>
<evidence type="ECO:0000256" key="4">
    <source>
        <dbReference type="ARBA" id="ARBA00023002"/>
    </source>
</evidence>
<dbReference type="CDD" id="cd01065">
    <property type="entry name" value="NAD_bind_Shikimate_DH"/>
    <property type="match status" value="1"/>
</dbReference>
<evidence type="ECO:0000313" key="9">
    <source>
        <dbReference type="EMBL" id="SDH14401.1"/>
    </source>
</evidence>
<evidence type="ECO:0000256" key="3">
    <source>
        <dbReference type="ARBA" id="ARBA00022857"/>
    </source>
</evidence>
<dbReference type="PANTHER" id="PTHR21089:SF1">
    <property type="entry name" value="BIFUNCTIONAL 3-DEHYDROQUINATE DEHYDRATASE_SHIKIMATE DEHYDROGENASE, CHLOROPLASTIC"/>
    <property type="match status" value="1"/>
</dbReference>
<reference evidence="9 10" key="1">
    <citation type="submission" date="2016-10" db="EMBL/GenBank/DDBJ databases">
        <authorList>
            <person name="Varghese N."/>
            <person name="Submissions S."/>
        </authorList>
    </citation>
    <scope>NUCLEOTIDE SEQUENCE [LARGE SCALE GENOMIC DNA]</scope>
    <source>
        <strain evidence="9 10">DSM 26672</strain>
    </source>
</reference>
<dbReference type="PANTHER" id="PTHR21089">
    <property type="entry name" value="SHIKIMATE DEHYDROGENASE"/>
    <property type="match status" value="1"/>
</dbReference>
<comment type="catalytic activity">
    <reaction evidence="6">
        <text>shikimate + NADP(+) = 3-dehydroshikimate + NADPH + H(+)</text>
        <dbReference type="Rhea" id="RHEA:17737"/>
        <dbReference type="ChEBI" id="CHEBI:15378"/>
        <dbReference type="ChEBI" id="CHEBI:16630"/>
        <dbReference type="ChEBI" id="CHEBI:36208"/>
        <dbReference type="ChEBI" id="CHEBI:57783"/>
        <dbReference type="ChEBI" id="CHEBI:58349"/>
        <dbReference type="EC" id="1.1.1.25"/>
    </reaction>
</comment>
<dbReference type="InterPro" id="IPR022893">
    <property type="entry name" value="Shikimate_DH_fam"/>
</dbReference>
<dbReference type="SUPFAM" id="SSF51735">
    <property type="entry name" value="NAD(P)-binding Rossmann-fold domains"/>
    <property type="match status" value="1"/>
</dbReference>
<dbReference type="InterPro" id="IPR036291">
    <property type="entry name" value="NAD(P)-bd_dom_sf"/>
</dbReference>
<protein>
    <recommendedName>
        <fullName evidence="2">shikimate dehydrogenase (NADP(+))</fullName>
        <ecNumber evidence="2">1.1.1.25</ecNumber>
    </recommendedName>
</protein>
<organism evidence="9 10">
    <name type="scientific">Bosea robiniae</name>
    <dbReference type="NCBI Taxonomy" id="1036780"/>
    <lineage>
        <taxon>Bacteria</taxon>
        <taxon>Pseudomonadati</taxon>
        <taxon>Pseudomonadota</taxon>
        <taxon>Alphaproteobacteria</taxon>
        <taxon>Hyphomicrobiales</taxon>
        <taxon>Boseaceae</taxon>
        <taxon>Bosea</taxon>
    </lineage>
</organism>
<dbReference type="EMBL" id="FNBZ01000007">
    <property type="protein sequence ID" value="SDH14401.1"/>
    <property type="molecule type" value="Genomic_DNA"/>
</dbReference>
<evidence type="ECO:0000259" key="8">
    <source>
        <dbReference type="Pfam" id="PF08501"/>
    </source>
</evidence>
<dbReference type="Gene3D" id="3.40.50.720">
    <property type="entry name" value="NAD(P)-binding Rossmann-like Domain"/>
    <property type="match status" value="1"/>
</dbReference>